<feature type="transmembrane region" description="Helical" evidence="6">
    <location>
        <begin position="39"/>
        <end position="59"/>
    </location>
</feature>
<feature type="transmembrane region" description="Helical" evidence="6">
    <location>
        <begin position="304"/>
        <end position="323"/>
    </location>
</feature>
<keyword evidence="4 6" id="KW-1133">Transmembrane helix</keyword>
<dbReference type="InterPro" id="IPR036259">
    <property type="entry name" value="MFS_trans_sf"/>
</dbReference>
<evidence type="ECO:0000256" key="6">
    <source>
        <dbReference type="SAM" id="Phobius"/>
    </source>
</evidence>
<feature type="transmembrane region" description="Helical" evidence="6">
    <location>
        <begin position="343"/>
        <end position="361"/>
    </location>
</feature>
<evidence type="ECO:0000313" key="7">
    <source>
        <dbReference type="EMBL" id="ADX97890.1"/>
    </source>
</evidence>
<evidence type="ECO:0000256" key="1">
    <source>
        <dbReference type="ARBA" id="ARBA00004651"/>
    </source>
</evidence>
<dbReference type="EMBL" id="CP002525">
    <property type="protein sequence ID" value="ADX97890.1"/>
    <property type="molecule type" value="Genomic_DNA"/>
</dbReference>
<sequence>MLASFRFRETLPFWPPERTNNKYKLNLNLDLKAFYPKAFNMWISLFFAYCMFCTNWLIFSKMTGDSSKSTGWAVTFPEISKGVASEAVNYSITIARGIFTIPASYILLKLGFRKACLMACGLVTVSLPLIFSPHWTVLILGRLVMAAGGTLTIIYISPLLSKLVLPEKRKKLAAWNGFTFALSGLLVNLLFMISPVSTFLTKHWQWTSSITALFSFIPLIVFYLNGKDFEIVSLKEKLTVSKPENYFTLLREKEAWMWILAYSCLLVVSVLFSSFVPGKLKDMISALGNGGTEKNSQTSSVVDWKSLFTVVFFSGTCFGLYFLGKLNLTQIQRTSIVKCSLNLMLVTWVFMAGAATLMHFFGGTSDYIFWLTNVIIFVGAFFLSFSGLGIQSVLLFIPLEYKNYSTQKTAIFFSCLWGIGYIILTGYYILASILASYTGPLSSLCFLTALITCFYLAACKLRESRPEYVDLTEYFRLRRNRSFATQASMNVQELREVKGLEEKSFKRLMYLLLLHNKTPIKYVGTTS</sequence>
<feature type="transmembrane region" description="Helical" evidence="6">
    <location>
        <begin position="137"/>
        <end position="160"/>
    </location>
</feature>
<evidence type="ECO:0000256" key="4">
    <source>
        <dbReference type="ARBA" id="ARBA00022989"/>
    </source>
</evidence>
<gene>
    <name evidence="7" type="ordered locus">MSU_0350</name>
</gene>
<name>F0QQX0_MYCSL</name>
<keyword evidence="8" id="KW-1185">Reference proteome</keyword>
<evidence type="ECO:0000256" key="2">
    <source>
        <dbReference type="ARBA" id="ARBA00022475"/>
    </source>
</evidence>
<feature type="transmembrane region" description="Helical" evidence="6">
    <location>
        <begin position="206"/>
        <end position="225"/>
    </location>
</feature>
<evidence type="ECO:0000313" key="8">
    <source>
        <dbReference type="Proteomes" id="UP000007484"/>
    </source>
</evidence>
<dbReference type="GO" id="GO:0005886">
    <property type="term" value="C:plasma membrane"/>
    <property type="evidence" value="ECO:0007669"/>
    <property type="project" value="UniProtKB-SubCell"/>
</dbReference>
<dbReference type="Gene3D" id="1.20.1250.20">
    <property type="entry name" value="MFS general substrate transporter like domains"/>
    <property type="match status" value="1"/>
</dbReference>
<dbReference type="Proteomes" id="UP000007484">
    <property type="component" value="Chromosome"/>
</dbReference>
<feature type="transmembrane region" description="Helical" evidence="6">
    <location>
        <begin position="115"/>
        <end position="131"/>
    </location>
</feature>
<keyword evidence="2" id="KW-1003">Cell membrane</keyword>
<dbReference type="KEGG" id="mss:MSU_0350"/>
<protein>
    <submittedName>
        <fullName evidence="7">Major facilitator superfamily transporter</fullName>
    </submittedName>
</protein>
<dbReference type="AlphaFoldDB" id="F0QQX0"/>
<keyword evidence="3 6" id="KW-0812">Transmembrane</keyword>
<feature type="transmembrane region" description="Helical" evidence="6">
    <location>
        <begin position="255"/>
        <end position="276"/>
    </location>
</feature>
<dbReference type="SUPFAM" id="SSF103473">
    <property type="entry name" value="MFS general substrate transporter"/>
    <property type="match status" value="1"/>
</dbReference>
<dbReference type="InterPro" id="IPR011699">
    <property type="entry name" value="MFS_Mycoplasma"/>
</dbReference>
<feature type="transmembrane region" description="Helical" evidence="6">
    <location>
        <begin position="367"/>
        <end position="397"/>
    </location>
</feature>
<evidence type="ECO:0000256" key="3">
    <source>
        <dbReference type="ARBA" id="ARBA00022692"/>
    </source>
</evidence>
<feature type="transmembrane region" description="Helical" evidence="6">
    <location>
        <begin position="87"/>
        <end position="108"/>
    </location>
</feature>
<accession>F0QQX0</accession>
<dbReference type="HOGENOM" id="CLU_637482_0_0_14"/>
<dbReference type="CDD" id="cd06174">
    <property type="entry name" value="MFS"/>
    <property type="match status" value="1"/>
</dbReference>
<feature type="transmembrane region" description="Helical" evidence="6">
    <location>
        <begin position="437"/>
        <end position="458"/>
    </location>
</feature>
<comment type="subcellular location">
    <subcellularLocation>
        <location evidence="1">Cell membrane</location>
        <topology evidence="1">Multi-pass membrane protein</topology>
    </subcellularLocation>
</comment>
<evidence type="ECO:0000256" key="5">
    <source>
        <dbReference type="ARBA" id="ARBA00023136"/>
    </source>
</evidence>
<proteinExistence type="predicted"/>
<keyword evidence="5 6" id="KW-0472">Membrane</keyword>
<organism evidence="7 8">
    <name type="scientific">Mycoplasma suis (strain Illinois)</name>
    <dbReference type="NCBI Taxonomy" id="768700"/>
    <lineage>
        <taxon>Bacteria</taxon>
        <taxon>Bacillati</taxon>
        <taxon>Mycoplasmatota</taxon>
        <taxon>Mollicutes</taxon>
        <taxon>Mycoplasmataceae</taxon>
        <taxon>Mycoplasma</taxon>
    </lineage>
</organism>
<feature type="transmembrane region" description="Helical" evidence="6">
    <location>
        <begin position="172"/>
        <end position="194"/>
    </location>
</feature>
<dbReference type="STRING" id="768700.MSU_0350"/>
<reference evidence="7 8" key="1">
    <citation type="journal article" date="2011" name="J. Bacteriol.">
        <title>Complete genome sequences of two hemotropic Mycoplasmas, Mycoplasma haemofelis strain Ohio2 and Mycoplasma suis strain Illinois.</title>
        <authorList>
            <person name="Messick J.B."/>
            <person name="Santos A.P."/>
            <person name="Guimaraes A.M."/>
        </authorList>
    </citation>
    <scope>NUCLEOTIDE SEQUENCE [LARGE SCALE GENOMIC DNA]</scope>
    <source>
        <strain evidence="7 8">Illinois</strain>
    </source>
</reference>
<dbReference type="Pfam" id="PF07672">
    <property type="entry name" value="MFS_Mycoplasma"/>
    <property type="match status" value="1"/>
</dbReference>
<feature type="transmembrane region" description="Helical" evidence="6">
    <location>
        <begin position="409"/>
        <end position="431"/>
    </location>
</feature>